<reference evidence="1 2" key="1">
    <citation type="journal article" date="2013" name="PLoS ONE">
        <title>Genome-Wide Relatedness of Treponema pedis, from Gingiva and Necrotic Skin Lesions of Pigs, with the Human Oral Pathogen Treponema denticola.</title>
        <authorList>
            <person name="Svartstrom O."/>
            <person name="Mushtaq M."/>
            <person name="Pringle M."/>
            <person name="Segerman B."/>
        </authorList>
    </citation>
    <scope>NUCLEOTIDE SEQUENCE [LARGE SCALE GENOMIC DNA]</scope>
    <source>
        <strain evidence="1">T A4</strain>
    </source>
</reference>
<proteinExistence type="predicted"/>
<dbReference type="HOGENOM" id="CLU_3190285_0_0_12"/>
<dbReference type="AlphaFoldDB" id="S6A0C7"/>
<dbReference type="Proteomes" id="UP000015620">
    <property type="component" value="Chromosome"/>
</dbReference>
<sequence length="46" mass="5559">MTHVKTKKNNEEKKVKHYYRQSAHLGSAQIKNIRNFYDRKSMYISS</sequence>
<dbReference type="EMBL" id="CP004120">
    <property type="protein sequence ID" value="AGT44123.1"/>
    <property type="molecule type" value="Genomic_DNA"/>
</dbReference>
<evidence type="ECO:0000313" key="1">
    <source>
        <dbReference type="EMBL" id="AGT44123.1"/>
    </source>
</evidence>
<organism evidence="1 2">
    <name type="scientific">Treponema pedis str. T A4</name>
    <dbReference type="NCBI Taxonomy" id="1291379"/>
    <lineage>
        <taxon>Bacteria</taxon>
        <taxon>Pseudomonadati</taxon>
        <taxon>Spirochaetota</taxon>
        <taxon>Spirochaetia</taxon>
        <taxon>Spirochaetales</taxon>
        <taxon>Treponemataceae</taxon>
        <taxon>Treponema</taxon>
    </lineage>
</organism>
<dbReference type="KEGG" id="tped:TPE_1641"/>
<evidence type="ECO:0000313" key="2">
    <source>
        <dbReference type="Proteomes" id="UP000015620"/>
    </source>
</evidence>
<protein>
    <submittedName>
        <fullName evidence="1">Uncharacterized protein</fullName>
    </submittedName>
</protein>
<keyword evidence="2" id="KW-1185">Reference proteome</keyword>
<name>S6A0C7_9SPIR</name>
<dbReference type="STRING" id="1291379.TPE_1641"/>
<dbReference type="PATRIC" id="fig|1291379.3.peg.1620"/>
<gene>
    <name evidence="1" type="ORF">TPE_1641</name>
</gene>
<accession>S6A0C7</accession>